<feature type="domain" description="U3 small nucleolar RNA-associated protein 20" evidence="3">
    <location>
        <begin position="1714"/>
        <end position="1932"/>
    </location>
</feature>
<accession>A0A9P4S5S4</accession>
<dbReference type="InterPro" id="IPR057525">
    <property type="entry name" value="UTP20_C"/>
</dbReference>
<evidence type="ECO:0000259" key="3">
    <source>
        <dbReference type="Pfam" id="PF20416"/>
    </source>
</evidence>
<dbReference type="InterPro" id="IPR011430">
    <property type="entry name" value="UTP20_N"/>
</dbReference>
<feature type="region of interest" description="Disordered" evidence="1">
    <location>
        <begin position="2445"/>
        <end position="2466"/>
    </location>
</feature>
<feature type="domain" description="U3 small nucleolar RNA-associated protein 20 C-terminal" evidence="4">
    <location>
        <begin position="2269"/>
        <end position="2623"/>
    </location>
</feature>
<evidence type="ECO:0000256" key="1">
    <source>
        <dbReference type="SAM" id="MobiDB-lite"/>
    </source>
</evidence>
<dbReference type="GO" id="GO:0032040">
    <property type="term" value="C:small-subunit processome"/>
    <property type="evidence" value="ECO:0007669"/>
    <property type="project" value="TreeGrafter"/>
</dbReference>
<evidence type="ECO:0008006" key="7">
    <source>
        <dbReference type="Google" id="ProtNLM"/>
    </source>
</evidence>
<dbReference type="SUPFAM" id="SSF48371">
    <property type="entry name" value="ARM repeat"/>
    <property type="match status" value="2"/>
</dbReference>
<evidence type="ECO:0000313" key="6">
    <source>
        <dbReference type="Proteomes" id="UP000799429"/>
    </source>
</evidence>
<dbReference type="Proteomes" id="UP000799429">
    <property type="component" value="Unassembled WGS sequence"/>
</dbReference>
<keyword evidence="6" id="KW-1185">Reference proteome</keyword>
<evidence type="ECO:0000313" key="5">
    <source>
        <dbReference type="EMBL" id="KAF2835700.1"/>
    </source>
</evidence>
<feature type="compositionally biased region" description="Basic residues" evidence="1">
    <location>
        <begin position="2608"/>
        <end position="2621"/>
    </location>
</feature>
<evidence type="ECO:0000259" key="4">
    <source>
        <dbReference type="Pfam" id="PF23099"/>
    </source>
</evidence>
<dbReference type="Pfam" id="PF07539">
    <property type="entry name" value="UTP20_N"/>
    <property type="match status" value="1"/>
</dbReference>
<dbReference type="EMBL" id="MU006107">
    <property type="protein sequence ID" value="KAF2835700.1"/>
    <property type="molecule type" value="Genomic_DNA"/>
</dbReference>
<sequence>MPAMSRGRIENQTSIFRSKGDTQPSRKHHFESFTKRIAKLNIDPIRRTRRYDFASEGLSTTTSYFKSSLVDWDELNLSENYTAFSRTVHPLCESLPQILHYGDRIADLLVEYIEKADSYSLEPLLSLVSHFAHDLGATFEKHFSRVVSTVSHVAAEHPDVEVIEWSFTCLAWLFKYLSRLLVPDLRPVYDLVAPLLGKSRQKSFITRFAAEALSFLIRKAGSIYHRDKAPLERIVTHVFQDLEGTSDNSDTYQYQQGIMTLFADSIKGVGKGVHSAGPAILSVLINYIFRDDVEPSQVPKESLDEEVVRGILIAVIHHTDSKTFKQLAEVLLTEIGLLISTKSGSRAAIATRIILVMSSVRKGTRLEDWSLVFEITSELVNIVGEMLRSNDASLSSSVVSAVASVFHYGPLDLALLHIRVVENIAKCPWGDEFLSFCNAFAELDRDRFDRLVLSYFQRFIVRHWQDNIEKLCILVPKLSGLDHPSKTKITCPASWQAHIIQVFQEWSSGERLEHHTYLCDGLLKVFRNVSVESEPQDSVRAILLDCLSNSETSKTITMSPATAFIFGNGMRYASQTHPRCLLESSYWDIICRHCDLLWNMPLFWEVVQESIKQHEEGPRHAPVNLERILPYIFRGLCSSSHILRSQCLNTFASVMRLTQGEVSEVVLTAIIIENLSFDVQNLRSLSMYIRKLSSDYRNILSNNLLAKAVVSYCFGLLHVKLSQIWEDACAALKEICLTKEGELIVTDIVFDWIREGGDIEQSQNPQAIKTPLDPDSKSFMKSFTTEFQCTNLLKDQTIIQQSILSTVSALDTLQYQFEKEHARVPSTNSNCRTQGLRVLNAIPQIAEKRSRMLVPVLLDWALSDSQNLPVPQALDAGDVDAYNSPNEHNSRWTRKDQKSMLSLFVQFVNPRALFKSDEVFSALLSLLSNGDVEIQRVALKAILTWKIDSINRYEENLFNLLDDVRFRDQVSVFLDLGHDDSSLQDEDRSQLMPVLLRLLYGKVITRAGSASGKRGQESKRKAVFIALSRLGSKDMNEFLKIAMGTLYGLPIENNRDLTRHGLLDTRKQLGLLNMLEDMLETLGVELNPFTDNIIGAVLLCLFQSNSRLTPSSVPNQNNDLQSESLHRSIRQVGYRCLNSLFSNNPKFEWDKYIPEILEQLVNPRLETLPVETAQSVSGILRMFSIWSTTLHLAPFLNSVNNKILPTVVNCLDVPSAKDEVKLFVINNILINLARIAGLDSSSNLSQNDQWEYIRTSILPQHTNHVLTHIGSLLRKSPSKDILEAAIEVVSELASFVQETDGVYNLVDIAAYLLQQPVNRVSVKTKINLLQVLGHFIPICHPKSQNILLVEVYKACTPLFASFQDRFGRELLCGVLEALAQKNEELSQAAQLCTALNSYSKTRLDEPDFDGRSKAFNLINEDLYPTLSMESWRPILFNMLFFIKDTEELVIRTNASFSLRRFVETSCFDGDNELKQRQELLDQVVLTGIYEGVRHQPELVRVEYLSIVNHAVQHLPTWETVSDMRPLLVDGDDEASFFTNILHIQLHRRLRALRRLAKESKTANLHSKNVSHFLIPLIEHYIFDQAEDTSAHNLAAEAVNTIGVLSMSLEWPQFRAIFRRYTGYMNSKPELAKTTVKLLSLLVDSLDRATQAKGYISTKHFSLPANSNERAQQDEWLEAVLKESKLVKTIPSQEKLSQELVNNILPPLTIHVRNKDESTVSLRVPVAVAVVKLLKMLGLEEFNQRLPPVLMDMAHILRSRAQESRDMVRRTLVDVAILIGPEYLEFIIKELRSALLRGYQLHVLSFTVHSILVSMSETLQPGDLDSCLNSIVTIIMDDIFGTTGQEKDAEEYISKMKEVKSSKSYDSMELIAKVTSTSHLVKLVQPVKALLQEKLDLKTVRKIDELLRRVGLGISHNNSIEDRAILVFCYEIIKDAYKNGENPSKENLEDYRTRRYLVAMKSANKSITKGATTSHVHKIIRFSLDILRTILHKHDSLRTPENISGFMPVIGDALVQGQEEVQMASIRLLTTIIKVPLPDIDANSKVYISEAVRIIRGVPSMNSEIAQAALKLVSAILRERRRTEVKEADLSYLLLRLNPDLEEPDRQGVTFNFIKAIMSRKIVIVELYEVLDTVASIMVTNQTRTSRDLARAVYFQFLMEYPQGKDRLAKQLAFLVKNLEYKYIEGRQSIMEAINLIFNKVGDDIIQEMLSTMFVPLVMVMVNDESSDCRGMAGMLVKKIFERAGKESMKSFSALLRTWLTQTDRPLLRRVALQCWTFYFEIGRSSDKQVNLVLNEIDRILNQNTSTGEDSEWEILYYALQSFAKLCELSPNITFQSANSGIWSSVHSCLSFPHAWVKLSAARLVGLFFQDIGSTNAKDGLSSVPLNGSGGLQLTADDMLRLTAASTRMLKVSGVTEEITNQTARNLVFLGRCFDANNLCWKYTHQEDEESEDDEDGIEDDNESSRPKKKTALQYLFERLSWILRRDLESNKSPSLYPKTASLQLVAALCNGLSKEALTPSLFSILLPLHNLTDTNVPAPHSSNPAFTNAYKALKDTAAETMGIVQQKLGTTEYVAALQKVRDAVREKREGRRIKRRIEAVRDPEKWGREKRKKTEAKKAKRKEVAAEARGRRRGW</sequence>
<dbReference type="InterPro" id="IPR011989">
    <property type="entry name" value="ARM-like"/>
</dbReference>
<gene>
    <name evidence="5" type="ORF">M501DRAFT_1060702</name>
</gene>
<dbReference type="InterPro" id="IPR052575">
    <property type="entry name" value="SSU_processome_comp_20"/>
</dbReference>
<dbReference type="InterPro" id="IPR016024">
    <property type="entry name" value="ARM-type_fold"/>
</dbReference>
<reference evidence="5" key="1">
    <citation type="journal article" date="2020" name="Stud. Mycol.">
        <title>101 Dothideomycetes genomes: a test case for predicting lifestyles and emergence of pathogens.</title>
        <authorList>
            <person name="Haridas S."/>
            <person name="Albert R."/>
            <person name="Binder M."/>
            <person name="Bloem J."/>
            <person name="Labutti K."/>
            <person name="Salamov A."/>
            <person name="Andreopoulos B."/>
            <person name="Baker S."/>
            <person name="Barry K."/>
            <person name="Bills G."/>
            <person name="Bluhm B."/>
            <person name="Cannon C."/>
            <person name="Castanera R."/>
            <person name="Culley D."/>
            <person name="Daum C."/>
            <person name="Ezra D."/>
            <person name="Gonzalez J."/>
            <person name="Henrissat B."/>
            <person name="Kuo A."/>
            <person name="Liang C."/>
            <person name="Lipzen A."/>
            <person name="Lutzoni F."/>
            <person name="Magnuson J."/>
            <person name="Mondo S."/>
            <person name="Nolan M."/>
            <person name="Ohm R."/>
            <person name="Pangilinan J."/>
            <person name="Park H.-J."/>
            <person name="Ramirez L."/>
            <person name="Alfaro M."/>
            <person name="Sun H."/>
            <person name="Tritt A."/>
            <person name="Yoshinaga Y."/>
            <person name="Zwiers L.-H."/>
            <person name="Turgeon B."/>
            <person name="Goodwin S."/>
            <person name="Spatafora J."/>
            <person name="Crous P."/>
            <person name="Grigoriev I."/>
        </authorList>
    </citation>
    <scope>NUCLEOTIDE SEQUENCE</scope>
    <source>
        <strain evidence="5">CBS 101060</strain>
    </source>
</reference>
<protein>
    <recommendedName>
        <fullName evidence="7">HEAT repeat protein</fullName>
    </recommendedName>
</protein>
<proteinExistence type="predicted"/>
<dbReference type="PANTHER" id="PTHR17695:SF11">
    <property type="entry name" value="SMALL SUBUNIT PROCESSOME COMPONENT 20 HOMOLOG"/>
    <property type="match status" value="1"/>
</dbReference>
<dbReference type="Pfam" id="PF20416">
    <property type="entry name" value="UTP20"/>
    <property type="match status" value="1"/>
</dbReference>
<dbReference type="OrthoDB" id="360653at2759"/>
<feature type="domain" description="U3 small nucleolar RNA-associated protein 20 N-terminal" evidence="2">
    <location>
        <begin position="891"/>
        <end position="1495"/>
    </location>
</feature>
<feature type="compositionally biased region" description="Acidic residues" evidence="1">
    <location>
        <begin position="2446"/>
        <end position="2461"/>
    </location>
</feature>
<evidence type="ECO:0000259" key="2">
    <source>
        <dbReference type="Pfam" id="PF07539"/>
    </source>
</evidence>
<organism evidence="5 6">
    <name type="scientific">Patellaria atrata CBS 101060</name>
    <dbReference type="NCBI Taxonomy" id="1346257"/>
    <lineage>
        <taxon>Eukaryota</taxon>
        <taxon>Fungi</taxon>
        <taxon>Dikarya</taxon>
        <taxon>Ascomycota</taxon>
        <taxon>Pezizomycotina</taxon>
        <taxon>Dothideomycetes</taxon>
        <taxon>Dothideomycetes incertae sedis</taxon>
        <taxon>Patellariales</taxon>
        <taxon>Patellariaceae</taxon>
        <taxon>Patellaria</taxon>
    </lineage>
</organism>
<comment type="caution">
    <text evidence="5">The sequence shown here is derived from an EMBL/GenBank/DDBJ whole genome shotgun (WGS) entry which is preliminary data.</text>
</comment>
<name>A0A9P4S5S4_9PEZI</name>
<dbReference type="Gene3D" id="1.25.10.10">
    <property type="entry name" value="Leucine-rich Repeat Variant"/>
    <property type="match status" value="3"/>
</dbReference>
<feature type="region of interest" description="Disordered" evidence="1">
    <location>
        <begin position="2600"/>
        <end position="2635"/>
    </location>
</feature>
<dbReference type="GO" id="GO:0030686">
    <property type="term" value="C:90S preribosome"/>
    <property type="evidence" value="ECO:0007669"/>
    <property type="project" value="TreeGrafter"/>
</dbReference>
<feature type="region of interest" description="Disordered" evidence="1">
    <location>
        <begin position="1"/>
        <end position="26"/>
    </location>
</feature>
<dbReference type="InterPro" id="IPR046523">
    <property type="entry name" value="UTP20_dom"/>
</dbReference>
<dbReference type="Pfam" id="PF23099">
    <property type="entry name" value="UTP20_C"/>
    <property type="match status" value="1"/>
</dbReference>
<dbReference type="PANTHER" id="PTHR17695">
    <property type="entry name" value="SMALL SUBUNIT PROCESSOME COMPONENT 20 HOMOLOG"/>
    <property type="match status" value="1"/>
</dbReference>